<dbReference type="AlphaFoldDB" id="A0A9E8NEV5"/>
<feature type="domain" description="Bacterial bifunctional deaminase-reductase C-terminal" evidence="1">
    <location>
        <begin position="1"/>
        <end position="61"/>
    </location>
</feature>
<dbReference type="GO" id="GO:0009231">
    <property type="term" value="P:riboflavin biosynthetic process"/>
    <property type="evidence" value="ECO:0007669"/>
    <property type="project" value="InterPro"/>
</dbReference>
<gene>
    <name evidence="2" type="ORF">ON006_11840</name>
</gene>
<name>A0A9E8NEV5_9BACT</name>
<organism evidence="2 3">
    <name type="scientific">Dyadobacter pollutisoli</name>
    <dbReference type="NCBI Taxonomy" id="2910158"/>
    <lineage>
        <taxon>Bacteria</taxon>
        <taxon>Pseudomonadati</taxon>
        <taxon>Bacteroidota</taxon>
        <taxon>Cytophagia</taxon>
        <taxon>Cytophagales</taxon>
        <taxon>Spirosomataceae</taxon>
        <taxon>Dyadobacter</taxon>
    </lineage>
</organism>
<dbReference type="Pfam" id="PF01872">
    <property type="entry name" value="RibD_C"/>
    <property type="match status" value="1"/>
</dbReference>
<dbReference type="InterPro" id="IPR002734">
    <property type="entry name" value="RibDG_C"/>
</dbReference>
<dbReference type="Proteomes" id="UP001164653">
    <property type="component" value="Chromosome"/>
</dbReference>
<reference evidence="2" key="1">
    <citation type="submission" date="2022-11" db="EMBL/GenBank/DDBJ databases">
        <title>Dyadobacter pollutisoli sp. nov., isolated from plastic dumped soil.</title>
        <authorList>
            <person name="Kim J.M."/>
            <person name="Kim K.R."/>
            <person name="Lee J.K."/>
            <person name="Hao L."/>
            <person name="Jeon C.O."/>
        </authorList>
    </citation>
    <scope>NUCLEOTIDE SEQUENCE</scope>
    <source>
        <strain evidence="2">U1</strain>
    </source>
</reference>
<evidence type="ECO:0000313" key="3">
    <source>
        <dbReference type="Proteomes" id="UP001164653"/>
    </source>
</evidence>
<evidence type="ECO:0000259" key="1">
    <source>
        <dbReference type="Pfam" id="PF01872"/>
    </source>
</evidence>
<accession>A0A9E8NEV5</accession>
<proteinExistence type="predicted"/>
<dbReference type="KEGG" id="dpf:ON006_11840"/>
<sequence length="67" mass="7409">MWLYGGASLTTSFINLGLVDNYLLAVYPIILGAGKPLFSDIQDRTQLSLTKIETSKSGVILLDYDRK</sequence>
<dbReference type="EMBL" id="CP112998">
    <property type="protein sequence ID" value="WAC15440.1"/>
    <property type="molecule type" value="Genomic_DNA"/>
</dbReference>
<dbReference type="SUPFAM" id="SSF53597">
    <property type="entry name" value="Dihydrofolate reductase-like"/>
    <property type="match status" value="1"/>
</dbReference>
<keyword evidence="3" id="KW-1185">Reference proteome</keyword>
<dbReference type="InterPro" id="IPR024072">
    <property type="entry name" value="DHFR-like_dom_sf"/>
</dbReference>
<evidence type="ECO:0000313" key="2">
    <source>
        <dbReference type="EMBL" id="WAC15440.1"/>
    </source>
</evidence>
<dbReference type="GO" id="GO:0008703">
    <property type="term" value="F:5-amino-6-(5-phosphoribosylamino)uracil reductase activity"/>
    <property type="evidence" value="ECO:0007669"/>
    <property type="project" value="InterPro"/>
</dbReference>
<protein>
    <submittedName>
        <fullName evidence="2">Dihydrofolate reductase family protein</fullName>
    </submittedName>
</protein>
<dbReference type="Gene3D" id="3.40.430.10">
    <property type="entry name" value="Dihydrofolate Reductase, subunit A"/>
    <property type="match status" value="1"/>
</dbReference>